<dbReference type="FunFam" id="1.10.10.10:FF:000001">
    <property type="entry name" value="LysR family transcriptional regulator"/>
    <property type="match status" value="1"/>
</dbReference>
<evidence type="ECO:0000259" key="5">
    <source>
        <dbReference type="PROSITE" id="PS50931"/>
    </source>
</evidence>
<evidence type="ECO:0000256" key="3">
    <source>
        <dbReference type="ARBA" id="ARBA00023125"/>
    </source>
</evidence>
<dbReference type="CDD" id="cd08414">
    <property type="entry name" value="PBP2_LTTR_aromatics_like"/>
    <property type="match status" value="1"/>
</dbReference>
<evidence type="ECO:0000256" key="2">
    <source>
        <dbReference type="ARBA" id="ARBA00023015"/>
    </source>
</evidence>
<dbReference type="SUPFAM" id="SSF53850">
    <property type="entry name" value="Periplasmic binding protein-like II"/>
    <property type="match status" value="1"/>
</dbReference>
<dbReference type="Pfam" id="PF03466">
    <property type="entry name" value="LysR_substrate"/>
    <property type="match status" value="1"/>
</dbReference>
<proteinExistence type="inferred from homology"/>
<dbReference type="RefSeq" id="WP_197954364.1">
    <property type="nucleotide sequence ID" value="NZ_CP065668.1"/>
</dbReference>
<keyword evidence="4" id="KW-0804">Transcription</keyword>
<accession>A0A7T2S0Q3</accession>
<name>A0A7T2S0Q3_DELAC</name>
<dbReference type="InterPro" id="IPR000847">
    <property type="entry name" value="LysR_HTH_N"/>
</dbReference>
<dbReference type="GO" id="GO:0003700">
    <property type="term" value="F:DNA-binding transcription factor activity"/>
    <property type="evidence" value="ECO:0007669"/>
    <property type="project" value="InterPro"/>
</dbReference>
<keyword evidence="3" id="KW-0238">DNA-binding</keyword>
<dbReference type="Pfam" id="PF00126">
    <property type="entry name" value="HTH_1"/>
    <property type="match status" value="1"/>
</dbReference>
<evidence type="ECO:0000313" key="6">
    <source>
        <dbReference type="EMBL" id="QPS06798.1"/>
    </source>
</evidence>
<keyword evidence="2" id="KW-0805">Transcription regulation</keyword>
<dbReference type="PRINTS" id="PR00039">
    <property type="entry name" value="HTHLYSR"/>
</dbReference>
<dbReference type="AlphaFoldDB" id="A0A7T2S0Q3"/>
<evidence type="ECO:0000256" key="4">
    <source>
        <dbReference type="ARBA" id="ARBA00023163"/>
    </source>
</evidence>
<comment type="similarity">
    <text evidence="1">Belongs to the LysR transcriptional regulatory family.</text>
</comment>
<evidence type="ECO:0000256" key="1">
    <source>
        <dbReference type="ARBA" id="ARBA00009437"/>
    </source>
</evidence>
<reference evidence="6 7" key="1">
    <citation type="submission" date="2020-12" db="EMBL/GenBank/DDBJ databases">
        <title>FDA dAtabase for Regulatory Grade micrObial Sequences (FDA-ARGOS): Supporting development and validation of Infectious Disease Dx tests.</title>
        <authorList>
            <person name="Sproer C."/>
            <person name="Gronow S."/>
            <person name="Severitt S."/>
            <person name="Schroder I."/>
            <person name="Tallon L."/>
            <person name="Sadzewicz L."/>
            <person name="Zhao X."/>
            <person name="Boylan J."/>
            <person name="Ott S."/>
            <person name="Bowen H."/>
            <person name="Vavikolanu K."/>
            <person name="Mehta A."/>
            <person name="Aluvathingal J."/>
            <person name="Nadendla S."/>
            <person name="Lowell S."/>
            <person name="Myers T."/>
            <person name="Yan Y."/>
            <person name="Sichtig H."/>
        </authorList>
    </citation>
    <scope>NUCLEOTIDE SEQUENCE [LARGE SCALE GENOMIC DNA]</scope>
    <source>
        <strain evidence="6 7">FDAARGOS_909</strain>
    </source>
</reference>
<dbReference type="Gene3D" id="1.10.10.10">
    <property type="entry name" value="Winged helix-like DNA-binding domain superfamily/Winged helix DNA-binding domain"/>
    <property type="match status" value="1"/>
</dbReference>
<dbReference type="EMBL" id="CP065668">
    <property type="protein sequence ID" value="QPS06798.1"/>
    <property type="molecule type" value="Genomic_DNA"/>
</dbReference>
<dbReference type="Proteomes" id="UP000594778">
    <property type="component" value="Chromosome"/>
</dbReference>
<evidence type="ECO:0000313" key="7">
    <source>
        <dbReference type="Proteomes" id="UP000594778"/>
    </source>
</evidence>
<dbReference type="Gene3D" id="3.40.190.10">
    <property type="entry name" value="Periplasmic binding protein-like II"/>
    <property type="match status" value="2"/>
</dbReference>
<dbReference type="GO" id="GO:0003677">
    <property type="term" value="F:DNA binding"/>
    <property type="evidence" value="ECO:0007669"/>
    <property type="project" value="UniProtKB-KW"/>
</dbReference>
<dbReference type="SUPFAM" id="SSF46785">
    <property type="entry name" value="Winged helix' DNA-binding domain"/>
    <property type="match status" value="1"/>
</dbReference>
<dbReference type="PROSITE" id="PS50931">
    <property type="entry name" value="HTH_LYSR"/>
    <property type="match status" value="1"/>
</dbReference>
<dbReference type="InterPro" id="IPR005119">
    <property type="entry name" value="LysR_subst-bd"/>
</dbReference>
<organism evidence="6 7">
    <name type="scientific">Delftia acidovorans</name>
    <name type="common">Pseudomonas acidovorans</name>
    <name type="synonym">Comamonas acidovorans</name>
    <dbReference type="NCBI Taxonomy" id="80866"/>
    <lineage>
        <taxon>Bacteria</taxon>
        <taxon>Pseudomonadati</taxon>
        <taxon>Pseudomonadota</taxon>
        <taxon>Betaproteobacteria</taxon>
        <taxon>Burkholderiales</taxon>
        <taxon>Comamonadaceae</taxon>
        <taxon>Delftia</taxon>
    </lineage>
</organism>
<dbReference type="PANTHER" id="PTHR30346:SF0">
    <property type="entry name" value="HCA OPERON TRANSCRIPTIONAL ACTIVATOR HCAR"/>
    <property type="match status" value="1"/>
</dbReference>
<dbReference type="InterPro" id="IPR036390">
    <property type="entry name" value="WH_DNA-bd_sf"/>
</dbReference>
<gene>
    <name evidence="6" type="ORF">I6G66_21150</name>
</gene>
<dbReference type="GO" id="GO:0032993">
    <property type="term" value="C:protein-DNA complex"/>
    <property type="evidence" value="ECO:0007669"/>
    <property type="project" value="TreeGrafter"/>
</dbReference>
<protein>
    <submittedName>
        <fullName evidence="6">LysR family transcriptional regulator</fullName>
    </submittedName>
</protein>
<dbReference type="PANTHER" id="PTHR30346">
    <property type="entry name" value="TRANSCRIPTIONAL DUAL REGULATOR HCAR-RELATED"/>
    <property type="match status" value="1"/>
</dbReference>
<feature type="domain" description="HTH lysR-type" evidence="5">
    <location>
        <begin position="1"/>
        <end position="58"/>
    </location>
</feature>
<sequence>MDFRQLRQFLVLSETRSFSVAAQKLHLGQPALSTSIRKLEEEFGCQLFLRTSRGVDLTMAGQAAMADLRKALLHVQQARDNARLAAAGKSGTLKIGFVGSVVSTLMPKLLAGFCAQHPQVRLELEEATTSLLIERVRRGDVDVGLVRFPIDNDPDLVVSHIQDDHLLVALPRHHVLAALDEIPLVEMTYYPFIHYTGEVQGALAPVIDALFQEEGLAPNTTHRAAQVQTVLGLVEEGIGLAMVPSNMSAISMRLSPHVVLRPIAGGKSARISLGFIHLAQPGTPARIHFCEAVMAFRQGGLMHLPDQIGLGI</sequence>
<dbReference type="InterPro" id="IPR036388">
    <property type="entry name" value="WH-like_DNA-bd_sf"/>
</dbReference>